<keyword evidence="4" id="KW-0032">Aminotransferase</keyword>
<dbReference type="PIRSF" id="PIRSF000390">
    <property type="entry name" value="PLP_StrS"/>
    <property type="match status" value="1"/>
</dbReference>
<gene>
    <name evidence="4" type="ORF">QLQ84_10125</name>
</gene>
<accession>A0ABT6VKP4</accession>
<dbReference type="SUPFAM" id="SSF53383">
    <property type="entry name" value="PLP-dependent transferases"/>
    <property type="match status" value="1"/>
</dbReference>
<dbReference type="InterPro" id="IPR015421">
    <property type="entry name" value="PyrdxlP-dep_Trfase_major"/>
</dbReference>
<evidence type="ECO:0000256" key="1">
    <source>
        <dbReference type="ARBA" id="ARBA00022898"/>
    </source>
</evidence>
<dbReference type="InterPro" id="IPR015424">
    <property type="entry name" value="PyrdxlP-dep_Trfase"/>
</dbReference>
<dbReference type="Gene3D" id="3.40.640.10">
    <property type="entry name" value="Type I PLP-dependent aspartate aminotransferase-like (Major domain)"/>
    <property type="match status" value="1"/>
</dbReference>
<reference evidence="4 5" key="1">
    <citation type="submission" date="2023-04" db="EMBL/GenBank/DDBJ databases">
        <title>Halomonas strains isolated from rhizosphere soil.</title>
        <authorList>
            <person name="Xu L."/>
            <person name="Sun J.-Q."/>
        </authorList>
    </citation>
    <scope>NUCLEOTIDE SEQUENCE [LARGE SCALE GENOMIC DNA]</scope>
    <source>
        <strain evidence="4 5">LN1S58</strain>
    </source>
</reference>
<protein>
    <submittedName>
        <fullName evidence="4">DegT/DnrJ/EryC1/StrS family aminotransferase</fullName>
        <ecNumber evidence="4">2.6.1.-</ecNumber>
    </submittedName>
</protein>
<dbReference type="InterPro" id="IPR000653">
    <property type="entry name" value="DegT/StrS_aminotransferase"/>
</dbReference>
<evidence type="ECO:0000313" key="4">
    <source>
        <dbReference type="EMBL" id="MDI5934144.1"/>
    </source>
</evidence>
<dbReference type="CDD" id="cd00616">
    <property type="entry name" value="AHBA_syn"/>
    <property type="match status" value="1"/>
</dbReference>
<evidence type="ECO:0000256" key="3">
    <source>
        <dbReference type="RuleBase" id="RU004508"/>
    </source>
</evidence>
<keyword evidence="5" id="KW-1185">Reference proteome</keyword>
<dbReference type="PANTHER" id="PTHR30244:SF9">
    <property type="entry name" value="PROTEIN RV3402C"/>
    <property type="match status" value="1"/>
</dbReference>
<evidence type="ECO:0000256" key="2">
    <source>
        <dbReference type="ARBA" id="ARBA00037999"/>
    </source>
</evidence>
<dbReference type="EC" id="2.6.1.-" evidence="4"/>
<sequence>MIPVTKPYLPKREKLSHYIDGIYQRSWLTNQGPLVEELTRRLEDYLGLDNLLLVANGTLALQIAYQAVEIAGGQERVAAITTPFSFIATTSSLRWENIEPTYVDIEPRGWCLDPLRVEEALGQRTFNRHILALVPVHVFGNACDVDALAAIAERYGLKLIYDGAHAFGVKYRGTSLLRYGDASTLSFHATKLFHTIEGGAITFRRKEHLERARRMINFGSSPAGGVEALGINAKMNEFQAAMGLCILDDIDEIMERRAEIWNRYRSGLQGVVEFQEINKECEINCSYFPVVFESERMLISVKSELEEAGMCPRRYFYPSLDILSGVPPHDAKANSRAVSERVLCLPIYPDMTTEDVRAVIDNICRVMK</sequence>
<dbReference type="RefSeq" id="WP_282721617.1">
    <property type="nucleotide sequence ID" value="NZ_JASCQO010000035.1"/>
</dbReference>
<organism evidence="4 5">
    <name type="scientific">Halomonas kalidii</name>
    <dbReference type="NCBI Taxonomy" id="3043293"/>
    <lineage>
        <taxon>Bacteria</taxon>
        <taxon>Pseudomonadati</taxon>
        <taxon>Pseudomonadota</taxon>
        <taxon>Gammaproteobacteria</taxon>
        <taxon>Oceanospirillales</taxon>
        <taxon>Halomonadaceae</taxon>
        <taxon>Halomonas</taxon>
    </lineage>
</organism>
<keyword evidence="4" id="KW-0808">Transferase</keyword>
<dbReference type="Proteomes" id="UP001244242">
    <property type="component" value="Unassembled WGS sequence"/>
</dbReference>
<comment type="similarity">
    <text evidence="2 3">Belongs to the DegT/DnrJ/EryC1 family.</text>
</comment>
<name>A0ABT6VKP4_9GAMM</name>
<dbReference type="EMBL" id="JASCQO010000035">
    <property type="protein sequence ID" value="MDI5934144.1"/>
    <property type="molecule type" value="Genomic_DNA"/>
</dbReference>
<dbReference type="GO" id="GO:0008483">
    <property type="term" value="F:transaminase activity"/>
    <property type="evidence" value="ECO:0007669"/>
    <property type="project" value="UniProtKB-KW"/>
</dbReference>
<keyword evidence="1 3" id="KW-0663">Pyridoxal phosphate</keyword>
<evidence type="ECO:0000313" key="5">
    <source>
        <dbReference type="Proteomes" id="UP001244242"/>
    </source>
</evidence>
<dbReference type="PANTHER" id="PTHR30244">
    <property type="entry name" value="TRANSAMINASE"/>
    <property type="match status" value="1"/>
</dbReference>
<dbReference type="Pfam" id="PF01041">
    <property type="entry name" value="DegT_DnrJ_EryC1"/>
    <property type="match status" value="1"/>
</dbReference>
<proteinExistence type="inferred from homology"/>
<comment type="caution">
    <text evidence="4">The sequence shown here is derived from an EMBL/GenBank/DDBJ whole genome shotgun (WGS) entry which is preliminary data.</text>
</comment>